<organism evidence="1 2">
    <name type="scientific">Candidatus Sungbacteria bacterium RIFCSPHIGHO2_02_FULL_47_11</name>
    <dbReference type="NCBI Taxonomy" id="1802270"/>
    <lineage>
        <taxon>Bacteria</taxon>
        <taxon>Candidatus Sungiibacteriota</taxon>
    </lineage>
</organism>
<accession>A0A1G2KM57</accession>
<comment type="caution">
    <text evidence="1">The sequence shown here is derived from an EMBL/GenBank/DDBJ whole genome shotgun (WGS) entry which is preliminary data.</text>
</comment>
<protein>
    <submittedName>
        <fullName evidence="1">Uncharacterized protein</fullName>
    </submittedName>
</protein>
<sequence length="510" mass="50074">MQLSVGGAEGTATGHVYLTGGLGVGIATTTAGGLQLTGNTLFGDAAADLVMFNSASLRYNNAGTSTIPSSNANAWSYATSSANIPLVKFDTSNTRVGIGTTSPSETFAVDGTAVFTGNVSVGGTFTPTQTAATVFLVGGGYGDTGVTIAGDGTIQTNASTTMDGALTVSGNVTLGNAAADSLTLNAATGTIAASSASSWAIATSSANIPFLRFDTSNYRIGLSTTSPATTFSIGGAGHLYLLGGIGVGTATTTAGAIENIGNSLFGDAAGDLVMYNSAALVFNNAGTSTIPSANANAWSYATSSANIPLVKFDTSNTRVGISTTSPLATLSVGGTGYFTGTLGVGTSSPATTFSVIGNDYITGGLGVGVATTTAGAIENIGNSLFGDAAGDLVMFNSASLRYNNAGTSTIPSSNANAWSYATSSAGIPVVKLDTSNTRVGISTSTPGATLAVGGDGTAIIMGGATSTLSLHSTGGTKGGCIEFESAEGDAVFKLYATSTGQPVFESGSCR</sequence>
<name>A0A1G2KM57_9BACT</name>
<proteinExistence type="predicted"/>
<gene>
    <name evidence="1" type="ORF">A3C07_04845</name>
</gene>
<dbReference type="Proteomes" id="UP000179023">
    <property type="component" value="Unassembled WGS sequence"/>
</dbReference>
<evidence type="ECO:0000313" key="2">
    <source>
        <dbReference type="Proteomes" id="UP000179023"/>
    </source>
</evidence>
<reference evidence="1 2" key="1">
    <citation type="journal article" date="2016" name="Nat. Commun.">
        <title>Thousands of microbial genomes shed light on interconnected biogeochemical processes in an aquifer system.</title>
        <authorList>
            <person name="Anantharaman K."/>
            <person name="Brown C.T."/>
            <person name="Hug L.A."/>
            <person name="Sharon I."/>
            <person name="Castelle C.J."/>
            <person name="Probst A.J."/>
            <person name="Thomas B.C."/>
            <person name="Singh A."/>
            <person name="Wilkins M.J."/>
            <person name="Karaoz U."/>
            <person name="Brodie E.L."/>
            <person name="Williams K.H."/>
            <person name="Hubbard S.S."/>
            <person name="Banfield J.F."/>
        </authorList>
    </citation>
    <scope>NUCLEOTIDE SEQUENCE [LARGE SCALE GENOMIC DNA]</scope>
</reference>
<dbReference type="AlphaFoldDB" id="A0A1G2KM57"/>
<dbReference type="EMBL" id="MHQI01000036">
    <property type="protein sequence ID" value="OGZ99611.1"/>
    <property type="molecule type" value="Genomic_DNA"/>
</dbReference>
<evidence type="ECO:0000313" key="1">
    <source>
        <dbReference type="EMBL" id="OGZ99611.1"/>
    </source>
</evidence>